<keyword evidence="12" id="KW-1185">Reference proteome</keyword>
<dbReference type="InterPro" id="IPR005528">
    <property type="entry name" value="ChpA-H"/>
</dbReference>
<dbReference type="RefSeq" id="WP_205360029.1">
    <property type="nucleotide sequence ID" value="NZ_JADKYB010000016.1"/>
</dbReference>
<reference evidence="11 12" key="1">
    <citation type="submission" date="2021-01" db="EMBL/GenBank/DDBJ databases">
        <title>Streptomyces acididurans sp. nov., isolated from a peat swamp forest soil.</title>
        <authorList>
            <person name="Chantavorakit T."/>
            <person name="Duangmal K."/>
        </authorList>
    </citation>
    <scope>NUCLEOTIDE SEQUENCE [LARGE SCALE GENOMIC DNA]</scope>
    <source>
        <strain evidence="11 12">KK5PA1</strain>
    </source>
</reference>
<sequence length="242" mass="23217">MTRGVNRAARRGLVTALVAGGVLAPAGFASADASAGGDTADSPGVVSGNSVQVPVHLPINLCGNTVDVVGLLNPAAGNACTNSSAHAAGSAAGGRQGSGARADGHTSGSPGAVSGNEVQLPIDLPVNISGNSVDVVGIGNPAVGNTSSNTGVGNPGPAPVVQPPAHRPVPAPPNEPPAVPSNGPQTGDRTDDPILAQTGAEGLGWAVAGSAALLLGGAVLLRRVGRRGPAVPAMREGSPDGR</sequence>
<feature type="domain" description="Chaplin" evidence="10">
    <location>
        <begin position="42"/>
        <end position="82"/>
    </location>
</feature>
<evidence type="ECO:0000256" key="1">
    <source>
        <dbReference type="ARBA" id="ARBA00004191"/>
    </source>
</evidence>
<feature type="region of interest" description="Disordered" evidence="7">
    <location>
        <begin position="83"/>
        <end position="117"/>
    </location>
</feature>
<evidence type="ECO:0000256" key="7">
    <source>
        <dbReference type="SAM" id="MobiDB-lite"/>
    </source>
</evidence>
<comment type="subcellular location">
    <subcellularLocation>
        <location evidence="1">Secreted</location>
        <location evidence="1">Cell wall</location>
    </subcellularLocation>
</comment>
<feature type="compositionally biased region" description="Pro residues" evidence="7">
    <location>
        <begin position="156"/>
        <end position="179"/>
    </location>
</feature>
<keyword evidence="3" id="KW-0964">Secreted</keyword>
<evidence type="ECO:0000256" key="6">
    <source>
        <dbReference type="ARBA" id="ARBA00023087"/>
    </source>
</evidence>
<proteinExistence type="predicted"/>
<evidence type="ECO:0000256" key="5">
    <source>
        <dbReference type="ARBA" id="ARBA00022889"/>
    </source>
</evidence>
<feature type="transmembrane region" description="Helical" evidence="8">
    <location>
        <begin position="202"/>
        <end position="221"/>
    </location>
</feature>
<dbReference type="PROSITE" id="PS51884">
    <property type="entry name" value="CHAPLIN"/>
    <property type="match status" value="2"/>
</dbReference>
<keyword evidence="5" id="KW-0130">Cell adhesion</keyword>
<keyword evidence="8" id="KW-0472">Membrane</keyword>
<keyword evidence="2" id="KW-0134">Cell wall</keyword>
<gene>
    <name evidence="11" type="ORF">ITX44_27145</name>
</gene>
<name>A0ABS2TXU8_9ACTN</name>
<feature type="region of interest" description="Disordered" evidence="7">
    <location>
        <begin position="144"/>
        <end position="195"/>
    </location>
</feature>
<keyword evidence="8" id="KW-0812">Transmembrane</keyword>
<dbReference type="Pfam" id="PF03777">
    <property type="entry name" value="ChpA-C"/>
    <property type="match status" value="2"/>
</dbReference>
<accession>A0ABS2TXU8</accession>
<evidence type="ECO:0000256" key="3">
    <source>
        <dbReference type="ARBA" id="ARBA00022525"/>
    </source>
</evidence>
<comment type="caution">
    <text evidence="11">The sequence shown here is derived from an EMBL/GenBank/DDBJ whole genome shotgun (WGS) entry which is preliminary data.</text>
</comment>
<keyword evidence="8" id="KW-1133">Transmembrane helix</keyword>
<evidence type="ECO:0000256" key="2">
    <source>
        <dbReference type="ARBA" id="ARBA00022512"/>
    </source>
</evidence>
<keyword evidence="6" id="KW-0034">Amyloid</keyword>
<evidence type="ECO:0000256" key="8">
    <source>
        <dbReference type="SAM" id="Phobius"/>
    </source>
</evidence>
<organism evidence="11 12">
    <name type="scientific">Actinacidiphila acididurans</name>
    <dbReference type="NCBI Taxonomy" id="2784346"/>
    <lineage>
        <taxon>Bacteria</taxon>
        <taxon>Bacillati</taxon>
        <taxon>Actinomycetota</taxon>
        <taxon>Actinomycetes</taxon>
        <taxon>Kitasatosporales</taxon>
        <taxon>Streptomycetaceae</taxon>
        <taxon>Actinacidiphila</taxon>
    </lineage>
</organism>
<evidence type="ECO:0000313" key="11">
    <source>
        <dbReference type="EMBL" id="MBM9508164.1"/>
    </source>
</evidence>
<keyword evidence="4 9" id="KW-0732">Signal</keyword>
<evidence type="ECO:0000256" key="4">
    <source>
        <dbReference type="ARBA" id="ARBA00022729"/>
    </source>
</evidence>
<evidence type="ECO:0000259" key="10">
    <source>
        <dbReference type="PROSITE" id="PS51884"/>
    </source>
</evidence>
<feature type="domain" description="Chaplin" evidence="10">
    <location>
        <begin position="109"/>
        <end position="149"/>
    </location>
</feature>
<evidence type="ECO:0000313" key="12">
    <source>
        <dbReference type="Proteomes" id="UP000749040"/>
    </source>
</evidence>
<protein>
    <submittedName>
        <fullName evidence="11">Chaplin</fullName>
    </submittedName>
</protein>
<dbReference type="NCBIfam" id="TIGR01167">
    <property type="entry name" value="LPXTG_anchor"/>
    <property type="match status" value="1"/>
</dbReference>
<feature type="chain" id="PRO_5046620944" evidence="9">
    <location>
        <begin position="32"/>
        <end position="242"/>
    </location>
</feature>
<dbReference type="EMBL" id="JADKYB010000016">
    <property type="protein sequence ID" value="MBM9508164.1"/>
    <property type="molecule type" value="Genomic_DNA"/>
</dbReference>
<evidence type="ECO:0000256" key="9">
    <source>
        <dbReference type="SAM" id="SignalP"/>
    </source>
</evidence>
<feature type="signal peptide" evidence="9">
    <location>
        <begin position="1"/>
        <end position="31"/>
    </location>
</feature>
<dbReference type="Proteomes" id="UP000749040">
    <property type="component" value="Unassembled WGS sequence"/>
</dbReference>